<gene>
    <name evidence="1" type="ORF">TRIADDRAFT_23218</name>
</gene>
<dbReference type="HOGENOM" id="CLU_087756_1_1_1"/>
<name>B3RR68_TRIAD</name>
<dbReference type="Pfam" id="PF10217">
    <property type="entry name" value="DUF2039"/>
    <property type="match status" value="1"/>
</dbReference>
<dbReference type="OMA" id="CLERNIM"/>
<dbReference type="STRING" id="10228.B3RR68"/>
<organism evidence="1 2">
    <name type="scientific">Trichoplax adhaerens</name>
    <name type="common">Trichoplax reptans</name>
    <dbReference type="NCBI Taxonomy" id="10228"/>
    <lineage>
        <taxon>Eukaryota</taxon>
        <taxon>Metazoa</taxon>
        <taxon>Placozoa</taxon>
        <taxon>Uniplacotomia</taxon>
        <taxon>Trichoplacea</taxon>
        <taxon>Trichoplacidae</taxon>
        <taxon>Trichoplax</taxon>
    </lineage>
</organism>
<dbReference type="InParanoid" id="B3RR68"/>
<dbReference type="FunCoup" id="B3RR68">
    <property type="interactions" value="1067"/>
</dbReference>
<dbReference type="eggNOG" id="KOG3241">
    <property type="taxonomic scope" value="Eukaryota"/>
</dbReference>
<reference evidence="1 2" key="1">
    <citation type="journal article" date="2008" name="Nature">
        <title>The Trichoplax genome and the nature of placozoans.</title>
        <authorList>
            <person name="Srivastava M."/>
            <person name="Begovic E."/>
            <person name="Chapman J."/>
            <person name="Putnam N.H."/>
            <person name="Hellsten U."/>
            <person name="Kawashima T."/>
            <person name="Kuo A."/>
            <person name="Mitros T."/>
            <person name="Salamov A."/>
            <person name="Carpenter M.L."/>
            <person name="Signorovitch A.Y."/>
            <person name="Moreno M.A."/>
            <person name="Kamm K."/>
            <person name="Grimwood J."/>
            <person name="Schmutz J."/>
            <person name="Shapiro H."/>
            <person name="Grigoriev I.V."/>
            <person name="Buss L.W."/>
            <person name="Schierwater B."/>
            <person name="Dellaporta S.L."/>
            <person name="Rokhsar D.S."/>
        </authorList>
    </citation>
    <scope>NUCLEOTIDE SEQUENCE [LARGE SCALE GENOMIC DNA]</scope>
    <source>
        <strain evidence="1 2">Grell-BS-1999</strain>
    </source>
</reference>
<sequence length="95" mass="11196">QKYKNTRAFNPTLHDTSRKTKQIMETQIQGVCSRCKDVIEWKIRYKKYKPLTQPGKCVKCLERNIMQSYYVICSNCSTTHGYCAKCGKKFENMDK</sequence>
<protein>
    <submittedName>
        <fullName evidence="1">Uncharacterized protein</fullName>
    </submittedName>
</protein>
<feature type="non-terminal residue" evidence="1">
    <location>
        <position position="1"/>
    </location>
</feature>
<dbReference type="PANTHER" id="PTHR22876">
    <property type="entry name" value="ZGC:101016"/>
    <property type="match status" value="1"/>
</dbReference>
<dbReference type="KEGG" id="tad:TRIADDRAFT_23218"/>
<dbReference type="InterPro" id="IPR019351">
    <property type="entry name" value="DUF2039"/>
</dbReference>
<proteinExistence type="predicted"/>
<dbReference type="PhylomeDB" id="B3RR68"/>
<dbReference type="AlphaFoldDB" id="B3RR68"/>
<evidence type="ECO:0000313" key="1">
    <source>
        <dbReference type="EMBL" id="EDV26825.1"/>
    </source>
</evidence>
<dbReference type="CTD" id="6752034"/>
<dbReference type="EMBL" id="DS985243">
    <property type="protein sequence ID" value="EDV26825.1"/>
    <property type="molecule type" value="Genomic_DNA"/>
</dbReference>
<dbReference type="RefSeq" id="XP_002110821.1">
    <property type="nucleotide sequence ID" value="XM_002110785.1"/>
</dbReference>
<dbReference type="OrthoDB" id="250548at2759"/>
<evidence type="ECO:0000313" key="2">
    <source>
        <dbReference type="Proteomes" id="UP000009022"/>
    </source>
</evidence>
<dbReference type="Proteomes" id="UP000009022">
    <property type="component" value="Unassembled WGS sequence"/>
</dbReference>
<dbReference type="PANTHER" id="PTHR22876:SF5">
    <property type="entry name" value="CHROMOSOME 9 OPEN READING FRAME 85"/>
    <property type="match status" value="1"/>
</dbReference>
<keyword evidence="2" id="KW-1185">Reference proteome</keyword>
<dbReference type="GeneID" id="6752034"/>
<accession>B3RR68</accession>